<dbReference type="PANTHER" id="PTHR30055">
    <property type="entry name" value="HTH-TYPE TRANSCRIPTIONAL REGULATOR RUTR"/>
    <property type="match status" value="1"/>
</dbReference>
<evidence type="ECO:0000256" key="5">
    <source>
        <dbReference type="SAM" id="MobiDB-lite"/>
    </source>
</evidence>
<dbReference type="Pfam" id="PF00440">
    <property type="entry name" value="TetR_N"/>
    <property type="match status" value="1"/>
</dbReference>
<dbReference type="PRINTS" id="PR00455">
    <property type="entry name" value="HTHTETR"/>
</dbReference>
<name>A0A6I2FCR8_9MICO</name>
<feature type="DNA-binding region" description="H-T-H motif" evidence="4">
    <location>
        <begin position="43"/>
        <end position="62"/>
    </location>
</feature>
<evidence type="ECO:0000256" key="2">
    <source>
        <dbReference type="ARBA" id="ARBA00023125"/>
    </source>
</evidence>
<feature type="domain" description="HTH tetR-type" evidence="6">
    <location>
        <begin position="20"/>
        <end position="80"/>
    </location>
</feature>
<dbReference type="InterPro" id="IPR036271">
    <property type="entry name" value="Tet_transcr_reg_TetR-rel_C_sf"/>
</dbReference>
<dbReference type="Proteomes" id="UP000431080">
    <property type="component" value="Unassembled WGS sequence"/>
</dbReference>
<dbReference type="InterPro" id="IPR050109">
    <property type="entry name" value="HTH-type_TetR-like_transc_reg"/>
</dbReference>
<dbReference type="SUPFAM" id="SSF46689">
    <property type="entry name" value="Homeodomain-like"/>
    <property type="match status" value="1"/>
</dbReference>
<feature type="compositionally biased region" description="Low complexity" evidence="5">
    <location>
        <begin position="1"/>
        <end position="15"/>
    </location>
</feature>
<evidence type="ECO:0000313" key="7">
    <source>
        <dbReference type="EMBL" id="MRG60276.1"/>
    </source>
</evidence>
<dbReference type="EMBL" id="WJIF01000005">
    <property type="protein sequence ID" value="MRG60276.1"/>
    <property type="molecule type" value="Genomic_DNA"/>
</dbReference>
<proteinExistence type="predicted"/>
<dbReference type="GO" id="GO:0000976">
    <property type="term" value="F:transcription cis-regulatory region binding"/>
    <property type="evidence" value="ECO:0007669"/>
    <property type="project" value="TreeGrafter"/>
</dbReference>
<dbReference type="GO" id="GO:0045892">
    <property type="term" value="P:negative regulation of DNA-templated transcription"/>
    <property type="evidence" value="ECO:0007669"/>
    <property type="project" value="UniProtKB-ARBA"/>
</dbReference>
<gene>
    <name evidence="7" type="ORF">GE115_10410</name>
</gene>
<dbReference type="SUPFAM" id="SSF48498">
    <property type="entry name" value="Tetracyclin repressor-like, C-terminal domain"/>
    <property type="match status" value="1"/>
</dbReference>
<dbReference type="PANTHER" id="PTHR30055:SF146">
    <property type="entry name" value="HTH-TYPE TRANSCRIPTIONAL DUAL REGULATOR CECR"/>
    <property type="match status" value="1"/>
</dbReference>
<organism evidence="7 8">
    <name type="scientific">Agromyces agglutinans</name>
    <dbReference type="NCBI Taxonomy" id="2662258"/>
    <lineage>
        <taxon>Bacteria</taxon>
        <taxon>Bacillati</taxon>
        <taxon>Actinomycetota</taxon>
        <taxon>Actinomycetes</taxon>
        <taxon>Micrococcales</taxon>
        <taxon>Microbacteriaceae</taxon>
        <taxon>Agromyces</taxon>
    </lineage>
</organism>
<reference evidence="7 8" key="1">
    <citation type="submission" date="2019-10" db="EMBL/GenBank/DDBJ databases">
        <authorList>
            <person name="Nie G."/>
            <person name="Ming H."/>
            <person name="Yi B."/>
        </authorList>
    </citation>
    <scope>NUCLEOTIDE SEQUENCE [LARGE SCALE GENOMIC DNA]</scope>
    <source>
        <strain evidence="7 8">CFH 90414</strain>
    </source>
</reference>
<dbReference type="RefSeq" id="WP_153684730.1">
    <property type="nucleotide sequence ID" value="NZ_WJIF01000005.1"/>
</dbReference>
<dbReference type="Gene3D" id="1.10.357.10">
    <property type="entry name" value="Tetracycline Repressor, domain 2"/>
    <property type="match status" value="1"/>
</dbReference>
<evidence type="ECO:0000256" key="1">
    <source>
        <dbReference type="ARBA" id="ARBA00023015"/>
    </source>
</evidence>
<comment type="caution">
    <text evidence="7">The sequence shown here is derived from an EMBL/GenBank/DDBJ whole genome shotgun (WGS) entry which is preliminary data.</text>
</comment>
<evidence type="ECO:0000256" key="4">
    <source>
        <dbReference type="PROSITE-ProRule" id="PRU00335"/>
    </source>
</evidence>
<dbReference type="InterPro" id="IPR039536">
    <property type="entry name" value="TetR_C_Proteobacteria"/>
</dbReference>
<evidence type="ECO:0000256" key="3">
    <source>
        <dbReference type="ARBA" id="ARBA00023163"/>
    </source>
</evidence>
<sequence>MTAASPEPASSPSQPLGRSERKRRDMLAAAERMFLAGGYLGTNMDELAAASGVSKQTVYKHFGSKEALFVELVTTMTDATSEAVHRSVPSVEQVDDVGAYLEEYADRQLDAVMTPRILQLRRLVIGEVARFPELAEALHERGPVRAIESLSTVLTRLDQRGLLTVDDARLAATQFNWLVMGEPLNRAMLLGDRAIPSAAERREHVRRSVGAFLPAYAVR</sequence>
<accession>A0A6I2FCR8</accession>
<dbReference type="InterPro" id="IPR001647">
    <property type="entry name" value="HTH_TetR"/>
</dbReference>
<keyword evidence="3" id="KW-0804">Transcription</keyword>
<dbReference type="InterPro" id="IPR009057">
    <property type="entry name" value="Homeodomain-like_sf"/>
</dbReference>
<evidence type="ECO:0000259" key="6">
    <source>
        <dbReference type="PROSITE" id="PS50977"/>
    </source>
</evidence>
<dbReference type="PROSITE" id="PS50977">
    <property type="entry name" value="HTH_TETR_2"/>
    <property type="match status" value="1"/>
</dbReference>
<dbReference type="FunFam" id="1.10.10.60:FF:000141">
    <property type="entry name" value="TetR family transcriptional regulator"/>
    <property type="match status" value="1"/>
</dbReference>
<evidence type="ECO:0000313" key="8">
    <source>
        <dbReference type="Proteomes" id="UP000431080"/>
    </source>
</evidence>
<dbReference type="AlphaFoldDB" id="A0A6I2FCR8"/>
<dbReference type="Pfam" id="PF14246">
    <property type="entry name" value="TetR_C_7"/>
    <property type="match status" value="1"/>
</dbReference>
<feature type="region of interest" description="Disordered" evidence="5">
    <location>
        <begin position="1"/>
        <end position="22"/>
    </location>
</feature>
<keyword evidence="1" id="KW-0805">Transcription regulation</keyword>
<dbReference type="GO" id="GO:0003700">
    <property type="term" value="F:DNA-binding transcription factor activity"/>
    <property type="evidence" value="ECO:0007669"/>
    <property type="project" value="TreeGrafter"/>
</dbReference>
<protein>
    <submittedName>
        <fullName evidence="7">TetR family transcriptional regulator</fullName>
    </submittedName>
</protein>
<keyword evidence="2 4" id="KW-0238">DNA-binding</keyword>
<keyword evidence="8" id="KW-1185">Reference proteome</keyword>